<dbReference type="InterPro" id="IPR028932">
    <property type="entry name" value="TerB-C"/>
</dbReference>
<keyword evidence="3" id="KW-1185">Reference proteome</keyword>
<feature type="domain" description="TerB-C" evidence="1">
    <location>
        <begin position="2"/>
        <end position="47"/>
    </location>
</feature>
<organism evidence="2 3">
    <name type="scientific">Xanthobacter dioxanivorans</name>
    <dbReference type="NCBI Taxonomy" id="2528964"/>
    <lineage>
        <taxon>Bacteria</taxon>
        <taxon>Pseudomonadati</taxon>
        <taxon>Pseudomonadota</taxon>
        <taxon>Alphaproteobacteria</taxon>
        <taxon>Hyphomicrobiales</taxon>
        <taxon>Xanthobacteraceae</taxon>
        <taxon>Xanthobacter</taxon>
    </lineage>
</organism>
<dbReference type="Pfam" id="PF15615">
    <property type="entry name" value="TerB_C"/>
    <property type="match status" value="1"/>
</dbReference>
<evidence type="ECO:0000313" key="3">
    <source>
        <dbReference type="Proteomes" id="UP000596427"/>
    </source>
</evidence>
<dbReference type="KEGG" id="xdi:EZH22_14730"/>
<dbReference type="AlphaFoldDB" id="A0A974PV29"/>
<evidence type="ECO:0000313" key="2">
    <source>
        <dbReference type="EMBL" id="QRG09919.1"/>
    </source>
</evidence>
<dbReference type="EMBL" id="CP063362">
    <property type="protein sequence ID" value="QRG09919.1"/>
    <property type="molecule type" value="Genomic_DNA"/>
</dbReference>
<sequence length="60" mass="6475">MPREDVEALARSLRLLPDGACEIINAWGLAALGEAVIDGEDPIRVLDPARMQLDIPEHAA</sequence>
<accession>A0A974PV29</accession>
<dbReference type="Proteomes" id="UP000596427">
    <property type="component" value="Chromosome"/>
</dbReference>
<reference evidence="2 3" key="1">
    <citation type="submission" date="2020-10" db="EMBL/GenBank/DDBJ databases">
        <title>Degradation of 1,4-Dioxane by Xanthobacter sp. YN2, via a Novel Group-2 Soluble Di-Iron Monooxygenase.</title>
        <authorList>
            <person name="Ma F."/>
            <person name="Wang Y."/>
            <person name="Yang J."/>
            <person name="Guo H."/>
            <person name="Su D."/>
            <person name="Yu L."/>
        </authorList>
    </citation>
    <scope>NUCLEOTIDE SEQUENCE [LARGE SCALE GENOMIC DNA]</scope>
    <source>
        <strain evidence="2 3">YN2</strain>
    </source>
</reference>
<proteinExistence type="predicted"/>
<name>A0A974PV29_9HYPH</name>
<evidence type="ECO:0000259" key="1">
    <source>
        <dbReference type="Pfam" id="PF15615"/>
    </source>
</evidence>
<gene>
    <name evidence="2" type="ORF">EZH22_14730</name>
</gene>
<protein>
    <recommendedName>
        <fullName evidence="1">TerB-C domain-containing protein</fullName>
    </recommendedName>
</protein>